<dbReference type="InterPro" id="IPR001878">
    <property type="entry name" value="Znf_CCHC"/>
</dbReference>
<keyword evidence="4" id="KW-1185">Reference proteome</keyword>
<dbReference type="GO" id="GO:0008270">
    <property type="term" value="F:zinc ion binding"/>
    <property type="evidence" value="ECO:0007669"/>
    <property type="project" value="InterPro"/>
</dbReference>
<feature type="compositionally biased region" description="Polar residues" evidence="1">
    <location>
        <begin position="135"/>
        <end position="148"/>
    </location>
</feature>
<proteinExistence type="predicted"/>
<feature type="domain" description="CCHC-type" evidence="2">
    <location>
        <begin position="31"/>
        <end position="47"/>
    </location>
</feature>
<gene>
    <name evidence="3" type="ORF">LARSCL_LOCUS3543</name>
</gene>
<feature type="region of interest" description="Disordered" evidence="1">
    <location>
        <begin position="132"/>
        <end position="210"/>
    </location>
</feature>
<dbReference type="InterPro" id="IPR042509">
    <property type="entry name" value="ZCCHC3"/>
</dbReference>
<dbReference type="GO" id="GO:0002218">
    <property type="term" value="P:activation of innate immune response"/>
    <property type="evidence" value="ECO:0007669"/>
    <property type="project" value="InterPro"/>
</dbReference>
<dbReference type="AlphaFoldDB" id="A0AAV1ZAD6"/>
<feature type="compositionally biased region" description="Polar residues" evidence="1">
    <location>
        <begin position="165"/>
        <end position="210"/>
    </location>
</feature>
<dbReference type="PANTHER" id="PTHR22639">
    <property type="entry name" value="GAG-RELATED PROTEIN"/>
    <property type="match status" value="1"/>
</dbReference>
<dbReference type="GO" id="GO:0003723">
    <property type="term" value="F:RNA binding"/>
    <property type="evidence" value="ECO:0007669"/>
    <property type="project" value="InterPro"/>
</dbReference>
<sequence>MEKFSFKVPPKSVRIAYINCPVRPYIPNPLRCFKCQKFGHSIGTCRGKETCGRCSEIGHNSKTCTSTPKCSNCKEDHPSYSRKCPLWVQEKEIQAIKVSQNISFAEARKIVKSRTPTVGISYSSMVGSCPHCHKPSTNQQTAPPTNVSPIELPKKSPVKQDNRVNAKTTPDRSSLPSTSRVNNQKVNQTSENKALQTQALSQSNSTKTTDNINHNILSRIPQTNKSKISKKIATPFKETKAMRKTRIQTTKKNLDVKIKDSIKQRTLTKQDFLKESGMSESDDDVSDFKFHPSSDDDVMCKFYEHRHYFSDYEPVFTDGSKSEDHVGTAVVMGSTIISEKMHKFCSVFTSEVYDTPMMSSVKLLFS</sequence>
<name>A0AAV1ZAD6_9ARAC</name>
<evidence type="ECO:0000313" key="3">
    <source>
        <dbReference type="EMBL" id="CAL1267232.1"/>
    </source>
</evidence>
<feature type="domain" description="CCHC-type" evidence="2">
    <location>
        <begin position="50"/>
        <end position="66"/>
    </location>
</feature>
<dbReference type="SUPFAM" id="SSF57756">
    <property type="entry name" value="Retrovirus zinc finger-like domains"/>
    <property type="match status" value="1"/>
</dbReference>
<dbReference type="EMBL" id="CAXIEN010000027">
    <property type="protein sequence ID" value="CAL1267232.1"/>
    <property type="molecule type" value="Genomic_DNA"/>
</dbReference>
<comment type="caution">
    <text evidence="3">The sequence shown here is derived from an EMBL/GenBank/DDBJ whole genome shotgun (WGS) entry which is preliminary data.</text>
</comment>
<dbReference type="Proteomes" id="UP001497382">
    <property type="component" value="Unassembled WGS sequence"/>
</dbReference>
<dbReference type="GO" id="GO:0003690">
    <property type="term" value="F:double-stranded DNA binding"/>
    <property type="evidence" value="ECO:0007669"/>
    <property type="project" value="InterPro"/>
</dbReference>
<organism evidence="3 4">
    <name type="scientific">Larinioides sclopetarius</name>
    <dbReference type="NCBI Taxonomy" id="280406"/>
    <lineage>
        <taxon>Eukaryota</taxon>
        <taxon>Metazoa</taxon>
        <taxon>Ecdysozoa</taxon>
        <taxon>Arthropoda</taxon>
        <taxon>Chelicerata</taxon>
        <taxon>Arachnida</taxon>
        <taxon>Araneae</taxon>
        <taxon>Araneomorphae</taxon>
        <taxon>Entelegynae</taxon>
        <taxon>Araneoidea</taxon>
        <taxon>Araneidae</taxon>
        <taxon>Larinioides</taxon>
    </lineage>
</organism>
<dbReference type="PANTHER" id="PTHR22639:SF3">
    <property type="entry name" value="ZINC FINGER CCHC DOMAIN-CONTAINING PROTEIN 3"/>
    <property type="match status" value="1"/>
</dbReference>
<dbReference type="SMART" id="SM00343">
    <property type="entry name" value="ZnF_C2HC"/>
    <property type="match status" value="2"/>
</dbReference>
<feature type="compositionally biased region" description="Basic and acidic residues" evidence="1">
    <location>
        <begin position="152"/>
        <end position="164"/>
    </location>
</feature>
<protein>
    <recommendedName>
        <fullName evidence="2">CCHC-type domain-containing protein</fullName>
    </recommendedName>
</protein>
<reference evidence="3 4" key="1">
    <citation type="submission" date="2024-04" db="EMBL/GenBank/DDBJ databases">
        <authorList>
            <person name="Rising A."/>
            <person name="Reimegard J."/>
            <person name="Sonavane S."/>
            <person name="Akerstrom W."/>
            <person name="Nylinder S."/>
            <person name="Hedman E."/>
            <person name="Kallberg Y."/>
        </authorList>
    </citation>
    <scope>NUCLEOTIDE SEQUENCE [LARGE SCALE GENOMIC DNA]</scope>
</reference>
<dbReference type="InterPro" id="IPR036875">
    <property type="entry name" value="Znf_CCHC_sf"/>
</dbReference>
<evidence type="ECO:0000259" key="2">
    <source>
        <dbReference type="SMART" id="SM00343"/>
    </source>
</evidence>
<evidence type="ECO:0000313" key="4">
    <source>
        <dbReference type="Proteomes" id="UP001497382"/>
    </source>
</evidence>
<accession>A0AAV1ZAD6</accession>
<dbReference type="Gene3D" id="4.10.60.10">
    <property type="entry name" value="Zinc finger, CCHC-type"/>
    <property type="match status" value="1"/>
</dbReference>
<evidence type="ECO:0000256" key="1">
    <source>
        <dbReference type="SAM" id="MobiDB-lite"/>
    </source>
</evidence>